<evidence type="ECO:0000313" key="2">
    <source>
        <dbReference type="Proteomes" id="UP000489600"/>
    </source>
</evidence>
<name>A0A565CHL2_9BRAS</name>
<reference evidence="1" key="1">
    <citation type="submission" date="2019-07" db="EMBL/GenBank/DDBJ databases">
        <authorList>
            <person name="Dittberner H."/>
        </authorList>
    </citation>
    <scope>NUCLEOTIDE SEQUENCE [LARGE SCALE GENOMIC DNA]</scope>
</reference>
<proteinExistence type="predicted"/>
<keyword evidence="2" id="KW-1185">Reference proteome</keyword>
<accession>A0A565CHL2</accession>
<gene>
    <name evidence="1" type="ORF">ANE_LOCUS23435</name>
</gene>
<protein>
    <submittedName>
        <fullName evidence="1">Uncharacterized protein</fullName>
    </submittedName>
</protein>
<evidence type="ECO:0000313" key="1">
    <source>
        <dbReference type="EMBL" id="VVB12991.1"/>
    </source>
</evidence>
<comment type="caution">
    <text evidence="1">The sequence shown here is derived from an EMBL/GenBank/DDBJ whole genome shotgun (WGS) entry which is preliminary data.</text>
</comment>
<organism evidence="1 2">
    <name type="scientific">Arabis nemorensis</name>
    <dbReference type="NCBI Taxonomy" id="586526"/>
    <lineage>
        <taxon>Eukaryota</taxon>
        <taxon>Viridiplantae</taxon>
        <taxon>Streptophyta</taxon>
        <taxon>Embryophyta</taxon>
        <taxon>Tracheophyta</taxon>
        <taxon>Spermatophyta</taxon>
        <taxon>Magnoliopsida</taxon>
        <taxon>eudicotyledons</taxon>
        <taxon>Gunneridae</taxon>
        <taxon>Pentapetalae</taxon>
        <taxon>rosids</taxon>
        <taxon>malvids</taxon>
        <taxon>Brassicales</taxon>
        <taxon>Brassicaceae</taxon>
        <taxon>Arabideae</taxon>
        <taxon>Arabis</taxon>
    </lineage>
</organism>
<dbReference type="EMBL" id="CABITT030000008">
    <property type="protein sequence ID" value="VVB12991.1"/>
    <property type="molecule type" value="Genomic_DNA"/>
</dbReference>
<dbReference type="AlphaFoldDB" id="A0A565CHL2"/>
<dbReference type="Proteomes" id="UP000489600">
    <property type="component" value="Unassembled WGS sequence"/>
</dbReference>
<dbReference type="OrthoDB" id="10589948at2759"/>
<sequence>MDSKRKEELKELVDFAFRYLPLPHPCPPFSLQPVKKTLCDSEIKKRRDELNARLEAGRLLMKAEEARANKTLATKADDDSDNAVKAKAYEKLTKANIKTIRHESDEEDKYPPRKRTCVE</sequence>